<accession>A0ABX8CKW5</accession>
<dbReference type="Proteomes" id="UP000683310">
    <property type="component" value="Chromosome"/>
</dbReference>
<organism evidence="1 2">
    <name type="scientific">Nocardia tengchongensis</name>
    <dbReference type="NCBI Taxonomy" id="2055889"/>
    <lineage>
        <taxon>Bacteria</taxon>
        <taxon>Bacillati</taxon>
        <taxon>Actinomycetota</taxon>
        <taxon>Actinomycetes</taxon>
        <taxon>Mycobacteriales</taxon>
        <taxon>Nocardiaceae</taxon>
        <taxon>Nocardia</taxon>
    </lineage>
</organism>
<dbReference type="RefSeq" id="WP_213556678.1">
    <property type="nucleotide sequence ID" value="NZ_JBHZDI010000043.1"/>
</dbReference>
<gene>
    <name evidence="1" type="ORF">KHQ06_31225</name>
</gene>
<keyword evidence="2" id="KW-1185">Reference proteome</keyword>
<sequence>MDRGFLGFESGPLHRLRGRERVLIAGAGGGFDVLSGLPIALSLLERGQQVILANLTFTAVTRTAAVEVGPGVFEARADSGGAQRYFPEQHLAEWLGGRSMSR</sequence>
<evidence type="ECO:0000313" key="2">
    <source>
        <dbReference type="Proteomes" id="UP000683310"/>
    </source>
</evidence>
<evidence type="ECO:0000313" key="1">
    <source>
        <dbReference type="EMBL" id="QVI20570.1"/>
    </source>
</evidence>
<name>A0ABX8CKW5_9NOCA</name>
<reference evidence="1 2" key="1">
    <citation type="submission" date="2021-04" db="EMBL/GenBank/DDBJ databases">
        <title>Nocardia tengchongensis.</title>
        <authorList>
            <person name="Zhuang k."/>
            <person name="Ran Y."/>
            <person name="Li W."/>
        </authorList>
    </citation>
    <scope>NUCLEOTIDE SEQUENCE [LARGE SCALE GENOMIC DNA]</scope>
    <source>
        <strain evidence="1 2">CFH S0057</strain>
    </source>
</reference>
<evidence type="ECO:0008006" key="3">
    <source>
        <dbReference type="Google" id="ProtNLM"/>
    </source>
</evidence>
<dbReference type="EMBL" id="CP074371">
    <property type="protein sequence ID" value="QVI20570.1"/>
    <property type="molecule type" value="Genomic_DNA"/>
</dbReference>
<proteinExistence type="predicted"/>
<protein>
    <recommendedName>
        <fullName evidence="3">DUF1152 domain-containing protein</fullName>
    </recommendedName>
</protein>